<protein>
    <submittedName>
        <fullName evidence="1">Uncharacterized protein</fullName>
    </submittedName>
</protein>
<keyword evidence="2" id="KW-1185">Reference proteome</keyword>
<dbReference type="Proteomes" id="UP001055072">
    <property type="component" value="Unassembled WGS sequence"/>
</dbReference>
<evidence type="ECO:0000313" key="2">
    <source>
        <dbReference type="Proteomes" id="UP001055072"/>
    </source>
</evidence>
<name>A0ACB8U013_9APHY</name>
<comment type="caution">
    <text evidence="1">The sequence shown here is derived from an EMBL/GenBank/DDBJ whole genome shotgun (WGS) entry which is preliminary data.</text>
</comment>
<accession>A0ACB8U013</accession>
<evidence type="ECO:0000313" key="1">
    <source>
        <dbReference type="EMBL" id="KAI0087672.1"/>
    </source>
</evidence>
<reference evidence="1" key="1">
    <citation type="journal article" date="2021" name="Environ. Microbiol.">
        <title>Gene family expansions and transcriptome signatures uncover fungal adaptations to wood decay.</title>
        <authorList>
            <person name="Hage H."/>
            <person name="Miyauchi S."/>
            <person name="Viragh M."/>
            <person name="Drula E."/>
            <person name="Min B."/>
            <person name="Chaduli D."/>
            <person name="Navarro D."/>
            <person name="Favel A."/>
            <person name="Norest M."/>
            <person name="Lesage-Meessen L."/>
            <person name="Balint B."/>
            <person name="Merenyi Z."/>
            <person name="de Eugenio L."/>
            <person name="Morin E."/>
            <person name="Martinez A.T."/>
            <person name="Baldrian P."/>
            <person name="Stursova M."/>
            <person name="Martinez M.J."/>
            <person name="Novotny C."/>
            <person name="Magnuson J.K."/>
            <person name="Spatafora J.W."/>
            <person name="Maurice S."/>
            <person name="Pangilinan J."/>
            <person name="Andreopoulos W."/>
            <person name="LaButti K."/>
            <person name="Hundley H."/>
            <person name="Na H."/>
            <person name="Kuo A."/>
            <person name="Barry K."/>
            <person name="Lipzen A."/>
            <person name="Henrissat B."/>
            <person name="Riley R."/>
            <person name="Ahrendt S."/>
            <person name="Nagy L.G."/>
            <person name="Grigoriev I.V."/>
            <person name="Martin F."/>
            <person name="Rosso M.N."/>
        </authorList>
    </citation>
    <scope>NUCLEOTIDE SEQUENCE</scope>
    <source>
        <strain evidence="1">CBS 384.51</strain>
    </source>
</reference>
<organism evidence="1 2">
    <name type="scientific">Irpex rosettiformis</name>
    <dbReference type="NCBI Taxonomy" id="378272"/>
    <lineage>
        <taxon>Eukaryota</taxon>
        <taxon>Fungi</taxon>
        <taxon>Dikarya</taxon>
        <taxon>Basidiomycota</taxon>
        <taxon>Agaricomycotina</taxon>
        <taxon>Agaricomycetes</taxon>
        <taxon>Polyporales</taxon>
        <taxon>Irpicaceae</taxon>
        <taxon>Irpex</taxon>
    </lineage>
</organism>
<gene>
    <name evidence="1" type="ORF">BDY19DRAFT_952611</name>
</gene>
<sequence>MPRAFHLHGVLFLLAAFTLLFFTALSLPFIPPLDLVRVHFGGVPSIGYGGQASLTELRFGTWGYCWYESTGARFCSSASHAYMVTVYNADKSRFQFLAPPFTRGLAVHPTAVGLTFCALLLSLFTNTIIALLVVLLTLLASLFAIACIIVDLVLYTGIKHRMENLDGSIQDTRLGTGFWMVVASFILLCLAGFTVCFGRRRDRMSGATSYPLTHHKKPSNWRARFPL</sequence>
<dbReference type="EMBL" id="MU274916">
    <property type="protein sequence ID" value="KAI0087672.1"/>
    <property type="molecule type" value="Genomic_DNA"/>
</dbReference>
<proteinExistence type="predicted"/>